<evidence type="ECO:0000256" key="4">
    <source>
        <dbReference type="ARBA" id="ARBA00005225"/>
    </source>
</evidence>
<evidence type="ECO:0000313" key="18">
    <source>
        <dbReference type="Proteomes" id="UP000185557"/>
    </source>
</evidence>
<dbReference type="EC" id="2.7.1.33" evidence="6 16"/>
<keyword evidence="12 16" id="KW-0630">Potassium</keyword>
<dbReference type="PANTHER" id="PTHR34265">
    <property type="entry name" value="TYPE III PANTOTHENATE KINASE"/>
    <property type="match status" value="1"/>
</dbReference>
<feature type="active site" description="Proton acceptor" evidence="16">
    <location>
        <position position="133"/>
    </location>
</feature>
<dbReference type="InterPro" id="IPR043129">
    <property type="entry name" value="ATPase_NBD"/>
</dbReference>
<dbReference type="SUPFAM" id="SSF53067">
    <property type="entry name" value="Actin-like ATPase domain"/>
    <property type="match status" value="1"/>
</dbReference>
<comment type="caution">
    <text evidence="17">The sequence shown here is derived from an EMBL/GenBank/DDBJ whole genome shotgun (WGS) entry which is preliminary data.</text>
</comment>
<keyword evidence="9 16" id="KW-0547">Nucleotide-binding</keyword>
<dbReference type="OrthoDB" id="482945at2"/>
<evidence type="ECO:0000256" key="1">
    <source>
        <dbReference type="ARBA" id="ARBA00001206"/>
    </source>
</evidence>
<dbReference type="HAMAP" id="MF_01274">
    <property type="entry name" value="Pantothen_kinase_3"/>
    <property type="match status" value="1"/>
</dbReference>
<dbReference type="Pfam" id="PF03309">
    <property type="entry name" value="Pan_kinase"/>
    <property type="match status" value="1"/>
</dbReference>
<keyword evidence="16" id="KW-0479">Metal-binding</keyword>
<organism evidence="17 18">
    <name type="scientific">Phormidium tenue NIES-30</name>
    <dbReference type="NCBI Taxonomy" id="549789"/>
    <lineage>
        <taxon>Bacteria</taxon>
        <taxon>Bacillati</taxon>
        <taxon>Cyanobacteriota</taxon>
        <taxon>Cyanophyceae</taxon>
        <taxon>Oscillatoriophycideae</taxon>
        <taxon>Oscillatoriales</taxon>
        <taxon>Oscillatoriaceae</taxon>
        <taxon>Phormidium</taxon>
    </lineage>
</organism>
<evidence type="ECO:0000256" key="13">
    <source>
        <dbReference type="ARBA" id="ARBA00022993"/>
    </source>
</evidence>
<dbReference type="GO" id="GO:0015937">
    <property type="term" value="P:coenzyme A biosynthetic process"/>
    <property type="evidence" value="ECO:0007669"/>
    <property type="project" value="UniProtKB-UniRule"/>
</dbReference>
<dbReference type="UniPathway" id="UPA00241">
    <property type="reaction ID" value="UER00352"/>
</dbReference>
<feature type="binding site" evidence="16">
    <location>
        <position position="153"/>
    </location>
    <ligand>
        <name>K(+)</name>
        <dbReference type="ChEBI" id="CHEBI:29103"/>
    </ligand>
</feature>
<dbReference type="GO" id="GO:0004594">
    <property type="term" value="F:pantothenate kinase activity"/>
    <property type="evidence" value="ECO:0007669"/>
    <property type="project" value="UniProtKB-UniRule"/>
</dbReference>
<proteinExistence type="inferred from homology"/>
<evidence type="ECO:0000256" key="15">
    <source>
        <dbReference type="ARBA" id="ARBA00040883"/>
    </source>
</evidence>
<dbReference type="CDD" id="cd24015">
    <property type="entry name" value="ASKHA_NBD_PanK-III"/>
    <property type="match status" value="1"/>
</dbReference>
<comment type="subcellular location">
    <subcellularLocation>
        <location evidence="3 16">Cytoplasm</location>
    </subcellularLocation>
</comment>
<comment type="function">
    <text evidence="16">Catalyzes the phosphorylation of pantothenate (Pan), the first step in CoA biosynthesis.</text>
</comment>
<feature type="binding site" evidence="16">
    <location>
        <position position="209"/>
    </location>
    <ligand>
        <name>substrate</name>
    </ligand>
</feature>
<evidence type="ECO:0000256" key="14">
    <source>
        <dbReference type="ARBA" id="ARBA00038036"/>
    </source>
</evidence>
<sequence>MGTGHQVWLALIIGNSRWHWGAFESKADPQGEGQSASSDRWLGSWHTVHLSESQVDELHRGHFALSAWQQLGIETALPSDANDGSRELGEHPEIWLASVVDAPLTWLADYSNVHSIKTEQVPLQNTYTTLGVDRALALVGAGDVWGWPVLVIDCGTALTFTAGVNQGLIGGAILPGLRSQFRALHSHTDRLPALEFNSEIWPQRWATNTAEAIASGILHTQLAGIRDFIQAWQTDWPQGAIVLTGGDSAAVYHAIKKQTPPLTQQVRVDPDLGFWGLRVCRQQLQHLETL</sequence>
<feature type="binding site" evidence="16">
    <location>
        <begin position="131"/>
        <end position="134"/>
    </location>
    <ligand>
        <name>substrate</name>
    </ligand>
</feature>
<comment type="cofactor">
    <cofactor evidence="16">
        <name>NH4(+)</name>
        <dbReference type="ChEBI" id="CHEBI:28938"/>
    </cofactor>
    <cofactor evidence="16">
        <name>K(+)</name>
        <dbReference type="ChEBI" id="CHEBI:29103"/>
    </cofactor>
    <text evidence="16">A monovalent cation. Ammonium or potassium.</text>
</comment>
<gene>
    <name evidence="16" type="primary">coaX</name>
    <name evidence="17" type="ORF">NIES30_09555</name>
</gene>
<evidence type="ECO:0000256" key="7">
    <source>
        <dbReference type="ARBA" id="ARBA00022490"/>
    </source>
</evidence>
<keyword evidence="10 16" id="KW-0418">Kinase</keyword>
<comment type="subunit">
    <text evidence="5 16">Homodimer.</text>
</comment>
<keyword evidence="7 16" id="KW-0963">Cytoplasm</keyword>
<comment type="pathway">
    <text evidence="4 16">Cofactor biosynthesis; coenzyme A biosynthesis; CoA from (R)-pantothenate: step 1/5.</text>
</comment>
<feature type="binding site" evidence="16">
    <location>
        <begin position="12"/>
        <end position="19"/>
    </location>
    <ligand>
        <name>ATP</name>
        <dbReference type="ChEBI" id="CHEBI:30616"/>
    </ligand>
</feature>
<dbReference type="GO" id="GO:0046872">
    <property type="term" value="F:metal ion binding"/>
    <property type="evidence" value="ECO:0007669"/>
    <property type="project" value="UniProtKB-KW"/>
</dbReference>
<comment type="catalytic activity">
    <reaction evidence="1 16">
        <text>(R)-pantothenate + ATP = (R)-4'-phosphopantothenate + ADP + H(+)</text>
        <dbReference type="Rhea" id="RHEA:16373"/>
        <dbReference type="ChEBI" id="CHEBI:10986"/>
        <dbReference type="ChEBI" id="CHEBI:15378"/>
        <dbReference type="ChEBI" id="CHEBI:29032"/>
        <dbReference type="ChEBI" id="CHEBI:30616"/>
        <dbReference type="ChEBI" id="CHEBI:456216"/>
        <dbReference type="EC" id="2.7.1.33"/>
    </reaction>
</comment>
<evidence type="ECO:0000256" key="12">
    <source>
        <dbReference type="ARBA" id="ARBA00022958"/>
    </source>
</evidence>
<dbReference type="RefSeq" id="WP_073608181.1">
    <property type="nucleotide sequence ID" value="NZ_MRCG01000005.1"/>
</dbReference>
<dbReference type="NCBIfam" id="TIGR00671">
    <property type="entry name" value="baf"/>
    <property type="match status" value="1"/>
</dbReference>
<keyword evidence="8 16" id="KW-0808">Transferase</keyword>
<evidence type="ECO:0000256" key="16">
    <source>
        <dbReference type="HAMAP-Rule" id="MF_01274"/>
    </source>
</evidence>
<evidence type="ECO:0000256" key="11">
    <source>
        <dbReference type="ARBA" id="ARBA00022840"/>
    </source>
</evidence>
<evidence type="ECO:0000256" key="9">
    <source>
        <dbReference type="ARBA" id="ARBA00022741"/>
    </source>
</evidence>
<evidence type="ECO:0000256" key="2">
    <source>
        <dbReference type="ARBA" id="ARBA00001958"/>
    </source>
</evidence>
<protein>
    <recommendedName>
        <fullName evidence="15 16">Type III pantothenate kinase</fullName>
        <ecNumber evidence="6 16">2.7.1.33</ecNumber>
    </recommendedName>
    <alternativeName>
        <fullName evidence="16">PanK-III</fullName>
    </alternativeName>
    <alternativeName>
        <fullName evidence="16">Pantothenic acid kinase</fullName>
    </alternativeName>
</protein>
<evidence type="ECO:0000256" key="5">
    <source>
        <dbReference type="ARBA" id="ARBA00011738"/>
    </source>
</evidence>
<reference evidence="17 18" key="1">
    <citation type="submission" date="2016-11" db="EMBL/GenBank/DDBJ databases">
        <title>Draft Genome Sequences of Nine Cyanobacterial Strains from Diverse Habitats.</title>
        <authorList>
            <person name="Zhu T."/>
            <person name="Hou S."/>
            <person name="Lu X."/>
            <person name="Hess W.R."/>
        </authorList>
    </citation>
    <scope>NUCLEOTIDE SEQUENCE [LARGE SCALE GENOMIC DNA]</scope>
    <source>
        <strain evidence="17 18">NIES-30</strain>
    </source>
</reference>
<evidence type="ECO:0000256" key="3">
    <source>
        <dbReference type="ARBA" id="ARBA00004496"/>
    </source>
</evidence>
<dbReference type="NCBIfam" id="NF009871">
    <property type="entry name" value="PRK13331.1"/>
    <property type="match status" value="1"/>
</dbReference>
<keyword evidence="11 16" id="KW-0067">ATP-binding</keyword>
<comment type="similarity">
    <text evidence="14 16">Belongs to the type III pantothenate kinase family.</text>
</comment>
<feature type="binding site" evidence="16">
    <location>
        <position position="156"/>
    </location>
    <ligand>
        <name>ATP</name>
        <dbReference type="ChEBI" id="CHEBI:30616"/>
    </ligand>
</feature>
<comment type="cofactor">
    <cofactor evidence="2">
        <name>K(+)</name>
        <dbReference type="ChEBI" id="CHEBI:29103"/>
    </cofactor>
</comment>
<evidence type="ECO:0000256" key="6">
    <source>
        <dbReference type="ARBA" id="ARBA00012102"/>
    </source>
</evidence>
<dbReference type="InterPro" id="IPR004619">
    <property type="entry name" value="Type_III_PanK"/>
</dbReference>
<dbReference type="AlphaFoldDB" id="A0A1U7J729"/>
<dbReference type="EMBL" id="MRCG01000005">
    <property type="protein sequence ID" value="OKH48770.1"/>
    <property type="molecule type" value="Genomic_DNA"/>
</dbReference>
<name>A0A1U7J729_9CYAN</name>
<evidence type="ECO:0000256" key="8">
    <source>
        <dbReference type="ARBA" id="ARBA00022679"/>
    </source>
</evidence>
<dbReference type="STRING" id="549789.NIES30_09555"/>
<dbReference type="PANTHER" id="PTHR34265:SF1">
    <property type="entry name" value="TYPE III PANTOTHENATE KINASE"/>
    <property type="match status" value="1"/>
</dbReference>
<dbReference type="Proteomes" id="UP000185557">
    <property type="component" value="Unassembled WGS sequence"/>
</dbReference>
<evidence type="ECO:0000256" key="10">
    <source>
        <dbReference type="ARBA" id="ARBA00022777"/>
    </source>
</evidence>
<dbReference type="GO" id="GO:0005524">
    <property type="term" value="F:ATP binding"/>
    <property type="evidence" value="ECO:0007669"/>
    <property type="project" value="UniProtKB-UniRule"/>
</dbReference>
<feature type="binding site" evidence="16">
    <location>
        <position position="127"/>
    </location>
    <ligand>
        <name>substrate</name>
    </ligand>
</feature>
<dbReference type="Gene3D" id="3.30.420.40">
    <property type="match status" value="1"/>
</dbReference>
<keyword evidence="18" id="KW-1185">Reference proteome</keyword>
<evidence type="ECO:0000313" key="17">
    <source>
        <dbReference type="EMBL" id="OKH48770.1"/>
    </source>
</evidence>
<dbReference type="GO" id="GO:0005737">
    <property type="term" value="C:cytoplasm"/>
    <property type="evidence" value="ECO:0007669"/>
    <property type="project" value="UniProtKB-SubCell"/>
</dbReference>
<keyword evidence="13 16" id="KW-0173">Coenzyme A biosynthesis</keyword>
<accession>A0A1U7J729</accession>